<dbReference type="EMBL" id="KI630456">
    <property type="protein sequence ID" value="EYU39135.1"/>
    <property type="molecule type" value="Genomic_DNA"/>
</dbReference>
<gene>
    <name evidence="1" type="ORF">MIMGU_mgv1a0220071mg</name>
</gene>
<dbReference type="STRING" id="4155.A0A022RJR0"/>
<organism evidence="1 2">
    <name type="scientific">Erythranthe guttata</name>
    <name type="common">Yellow monkey flower</name>
    <name type="synonym">Mimulus guttatus</name>
    <dbReference type="NCBI Taxonomy" id="4155"/>
    <lineage>
        <taxon>Eukaryota</taxon>
        <taxon>Viridiplantae</taxon>
        <taxon>Streptophyta</taxon>
        <taxon>Embryophyta</taxon>
        <taxon>Tracheophyta</taxon>
        <taxon>Spermatophyta</taxon>
        <taxon>Magnoliopsida</taxon>
        <taxon>eudicotyledons</taxon>
        <taxon>Gunneridae</taxon>
        <taxon>Pentapetalae</taxon>
        <taxon>asterids</taxon>
        <taxon>lamiids</taxon>
        <taxon>Lamiales</taxon>
        <taxon>Phrymaceae</taxon>
        <taxon>Erythranthe</taxon>
    </lineage>
</organism>
<reference evidence="1 2" key="1">
    <citation type="journal article" date="2013" name="Proc. Natl. Acad. Sci. U.S.A.">
        <title>Fine-scale variation in meiotic recombination in Mimulus inferred from population shotgun sequencing.</title>
        <authorList>
            <person name="Hellsten U."/>
            <person name="Wright K.M."/>
            <person name="Jenkins J."/>
            <person name="Shu S."/>
            <person name="Yuan Y."/>
            <person name="Wessler S.R."/>
            <person name="Schmutz J."/>
            <person name="Willis J.H."/>
            <person name="Rokhsar D.S."/>
        </authorList>
    </citation>
    <scope>NUCLEOTIDE SEQUENCE [LARGE SCALE GENOMIC DNA]</scope>
    <source>
        <strain evidence="2">cv. DUN x IM62</strain>
    </source>
</reference>
<accession>A0A022RJR0</accession>
<evidence type="ECO:0000313" key="1">
    <source>
        <dbReference type="EMBL" id="EYU39135.1"/>
    </source>
</evidence>
<keyword evidence="2" id="KW-1185">Reference proteome</keyword>
<sequence>NEGSEFGGGGVYLYGLIEKKQVVELSSLGDDLKRIEMLTRVFGVRLVGRNGLCDAAESLIGRMKSGKSVPNLV</sequence>
<feature type="non-terminal residue" evidence="1">
    <location>
        <position position="1"/>
    </location>
</feature>
<dbReference type="AlphaFoldDB" id="A0A022RJR0"/>
<name>A0A022RJR0_ERYGU</name>
<protein>
    <submittedName>
        <fullName evidence="1">Uncharacterized protein</fullName>
    </submittedName>
</protein>
<proteinExistence type="predicted"/>
<dbReference type="Proteomes" id="UP000030748">
    <property type="component" value="Unassembled WGS sequence"/>
</dbReference>
<evidence type="ECO:0000313" key="2">
    <source>
        <dbReference type="Proteomes" id="UP000030748"/>
    </source>
</evidence>